<comment type="caution">
    <text evidence="1">The sequence shown here is derived from an EMBL/GenBank/DDBJ whole genome shotgun (WGS) entry which is preliminary data.</text>
</comment>
<organism evidence="1 2">
    <name type="scientific">Endocarpon pusillum</name>
    <dbReference type="NCBI Taxonomy" id="364733"/>
    <lineage>
        <taxon>Eukaryota</taxon>
        <taxon>Fungi</taxon>
        <taxon>Dikarya</taxon>
        <taxon>Ascomycota</taxon>
        <taxon>Pezizomycotina</taxon>
        <taxon>Eurotiomycetes</taxon>
        <taxon>Chaetothyriomycetidae</taxon>
        <taxon>Verrucariales</taxon>
        <taxon>Verrucariaceae</taxon>
        <taxon>Endocarpon</taxon>
    </lineage>
</organism>
<sequence length="60" mass="6889">MEAGKFDEPRVRLSSILEALEARVEREVKTTLFHRSPILGMEAVIAINFDERTVFPLVFL</sequence>
<dbReference type="Proteomes" id="UP000606974">
    <property type="component" value="Unassembled WGS sequence"/>
</dbReference>
<evidence type="ECO:0000313" key="2">
    <source>
        <dbReference type="Proteomes" id="UP000606974"/>
    </source>
</evidence>
<evidence type="ECO:0000313" key="1">
    <source>
        <dbReference type="EMBL" id="KAF7508232.1"/>
    </source>
</evidence>
<accession>A0A8H7AI03</accession>
<gene>
    <name evidence="1" type="ORF">GJ744_009529</name>
</gene>
<proteinExistence type="predicted"/>
<dbReference type="AlphaFoldDB" id="A0A8H7AI03"/>
<reference evidence="1" key="1">
    <citation type="submission" date="2020-02" db="EMBL/GenBank/DDBJ databases">
        <authorList>
            <person name="Palmer J.M."/>
        </authorList>
    </citation>
    <scope>NUCLEOTIDE SEQUENCE</scope>
    <source>
        <strain evidence="1">EPUS1.4</strain>
        <tissue evidence="1">Thallus</tissue>
    </source>
</reference>
<protein>
    <submittedName>
        <fullName evidence="1">Uncharacterized protein</fullName>
    </submittedName>
</protein>
<keyword evidence="2" id="KW-1185">Reference proteome</keyword>
<dbReference type="EMBL" id="JAACFV010000057">
    <property type="protein sequence ID" value="KAF7508232.1"/>
    <property type="molecule type" value="Genomic_DNA"/>
</dbReference>
<name>A0A8H7AI03_9EURO</name>